<dbReference type="InterPro" id="IPR000612">
    <property type="entry name" value="PMP3"/>
</dbReference>
<keyword evidence="9" id="KW-1185">Reference proteome</keyword>
<reference evidence="8" key="2">
    <citation type="submission" date="2022-07" db="EMBL/GenBank/DDBJ databases">
        <authorList>
            <person name="Goncalves M.F.M."/>
            <person name="Hilario S."/>
            <person name="Van De Peer Y."/>
            <person name="Esteves A.C."/>
            <person name="Alves A."/>
        </authorList>
    </citation>
    <scope>NUCLEOTIDE SEQUENCE</scope>
    <source>
        <strain evidence="8">MUM 19.33</strain>
    </source>
</reference>
<keyword evidence="4 7" id="KW-1133">Transmembrane helix</keyword>
<evidence type="ECO:0000256" key="2">
    <source>
        <dbReference type="ARBA" id="ARBA00009530"/>
    </source>
</evidence>
<feature type="compositionally biased region" description="Polar residues" evidence="6">
    <location>
        <begin position="91"/>
        <end position="111"/>
    </location>
</feature>
<comment type="subcellular location">
    <subcellularLocation>
        <location evidence="1">Membrane</location>
    </subcellularLocation>
</comment>
<keyword evidence="3 7" id="KW-0812">Transmembrane</keyword>
<evidence type="ECO:0000256" key="6">
    <source>
        <dbReference type="SAM" id="MobiDB-lite"/>
    </source>
</evidence>
<name>A0A9P9XWA7_9HYPO</name>
<keyword evidence="5 7" id="KW-0472">Membrane</keyword>
<dbReference type="GO" id="GO:0016020">
    <property type="term" value="C:membrane"/>
    <property type="evidence" value="ECO:0007669"/>
    <property type="project" value="UniProtKB-SubCell"/>
</dbReference>
<dbReference type="PANTHER" id="PTHR21659">
    <property type="entry name" value="HYDROPHOBIC PROTEIN RCI2 LOW TEMPERATURE AND SALT RESPONSIVE PROTEIN LTI6 -RELATED"/>
    <property type="match status" value="1"/>
</dbReference>
<dbReference type="RefSeq" id="XP_051359863.1">
    <property type="nucleotide sequence ID" value="XM_051509087.1"/>
</dbReference>
<gene>
    <name evidence="8" type="ORF">J7T54_004502</name>
</gene>
<dbReference type="OrthoDB" id="2802411at2759"/>
<feature type="transmembrane region" description="Helical" evidence="7">
    <location>
        <begin position="6"/>
        <end position="22"/>
    </location>
</feature>
<comment type="caution">
    <text evidence="8">The sequence shown here is derived from an EMBL/GenBank/DDBJ whole genome shotgun (WGS) entry which is preliminary data.</text>
</comment>
<sequence length="145" mass="15725">MCSTDIFLGVLAFLFPPLPVWVKRGICSADSIINILLSILGFLPGLIHAIYIIAKYPDEDVADYDYESLPHQNRGRGGQRHIIYVVDGSQRPQQSGYGTQGQPKAQPQPQHQGVEAGGSSSQDDHGVPPSYADVVAGDNKVQTHD</sequence>
<dbReference type="Pfam" id="PF01679">
    <property type="entry name" value="Pmp3"/>
    <property type="match status" value="1"/>
</dbReference>
<proteinExistence type="inferred from homology"/>
<evidence type="ECO:0008006" key="10">
    <source>
        <dbReference type="Google" id="ProtNLM"/>
    </source>
</evidence>
<evidence type="ECO:0000313" key="9">
    <source>
        <dbReference type="Proteomes" id="UP001055219"/>
    </source>
</evidence>
<dbReference type="AlphaFoldDB" id="A0A9P9XWA7"/>
<dbReference type="EMBL" id="JAGIXG020000054">
    <property type="protein sequence ID" value="KAI6779007.1"/>
    <property type="molecule type" value="Genomic_DNA"/>
</dbReference>
<evidence type="ECO:0000256" key="5">
    <source>
        <dbReference type="ARBA" id="ARBA00023136"/>
    </source>
</evidence>
<feature type="region of interest" description="Disordered" evidence="6">
    <location>
        <begin position="91"/>
        <end position="145"/>
    </location>
</feature>
<protein>
    <recommendedName>
        <fullName evidence="10">Stress response RCI peptide</fullName>
    </recommendedName>
</protein>
<dbReference type="PANTHER" id="PTHR21659:SF57">
    <property type="entry name" value="PLASMA MEMBRANE PROTEOLIPID 31"/>
    <property type="match status" value="1"/>
</dbReference>
<reference evidence="8" key="1">
    <citation type="journal article" date="2021" name="J Fungi (Basel)">
        <title>Genomic and Metabolomic Analyses of the Marine Fungus Emericellopsis cladophorae: Insights into Saltwater Adaptability Mechanisms and Its Biosynthetic Potential.</title>
        <authorList>
            <person name="Goncalves M.F.M."/>
            <person name="Hilario S."/>
            <person name="Van de Peer Y."/>
            <person name="Esteves A.C."/>
            <person name="Alves A."/>
        </authorList>
    </citation>
    <scope>NUCLEOTIDE SEQUENCE</scope>
    <source>
        <strain evidence="8">MUM 19.33</strain>
    </source>
</reference>
<evidence type="ECO:0000256" key="4">
    <source>
        <dbReference type="ARBA" id="ARBA00022989"/>
    </source>
</evidence>
<comment type="similarity">
    <text evidence="2">Belongs to the UPF0057 (PMP3) family.</text>
</comment>
<dbReference type="GeneID" id="75830989"/>
<evidence type="ECO:0000256" key="7">
    <source>
        <dbReference type="SAM" id="Phobius"/>
    </source>
</evidence>
<evidence type="ECO:0000313" key="8">
    <source>
        <dbReference type="EMBL" id="KAI6779007.1"/>
    </source>
</evidence>
<accession>A0A9P9XWA7</accession>
<feature type="transmembrane region" description="Helical" evidence="7">
    <location>
        <begin position="34"/>
        <end position="54"/>
    </location>
</feature>
<dbReference type="Proteomes" id="UP001055219">
    <property type="component" value="Unassembled WGS sequence"/>
</dbReference>
<evidence type="ECO:0000256" key="3">
    <source>
        <dbReference type="ARBA" id="ARBA00022692"/>
    </source>
</evidence>
<organism evidence="8 9">
    <name type="scientific">Emericellopsis cladophorae</name>
    <dbReference type="NCBI Taxonomy" id="2686198"/>
    <lineage>
        <taxon>Eukaryota</taxon>
        <taxon>Fungi</taxon>
        <taxon>Dikarya</taxon>
        <taxon>Ascomycota</taxon>
        <taxon>Pezizomycotina</taxon>
        <taxon>Sordariomycetes</taxon>
        <taxon>Hypocreomycetidae</taxon>
        <taxon>Hypocreales</taxon>
        <taxon>Bionectriaceae</taxon>
        <taxon>Emericellopsis</taxon>
    </lineage>
</organism>
<evidence type="ECO:0000256" key="1">
    <source>
        <dbReference type="ARBA" id="ARBA00004370"/>
    </source>
</evidence>